<keyword evidence="2" id="KW-1185">Reference proteome</keyword>
<sequence>MSSIAFLIQPPQSLFSFSMNLFCVLCTASRGRIITQIGLTVLWNWAVPAHQYTTQHHSVLGKCPPIAVAGTSYKVAGPEQCRKRIYIYFRKSKGDAIGTGGGADKRLEHIGKKFAFYI</sequence>
<protein>
    <submittedName>
        <fullName evidence="1">Uncharacterized protein</fullName>
    </submittedName>
</protein>
<reference evidence="1" key="1">
    <citation type="thesis" date="2020" institute="ProQuest LLC" country="789 East Eisenhower Parkway, Ann Arbor, MI, USA">
        <title>Comparative Genomics and Chromosome Evolution.</title>
        <authorList>
            <person name="Mudd A.B."/>
        </authorList>
    </citation>
    <scope>NUCLEOTIDE SEQUENCE</scope>
    <source>
        <strain evidence="1">1538</strain>
        <tissue evidence="1">Blood</tissue>
    </source>
</reference>
<dbReference type="Proteomes" id="UP001181693">
    <property type="component" value="Unassembled WGS sequence"/>
</dbReference>
<proteinExistence type="predicted"/>
<accession>A0AAV3APZ8</accession>
<name>A0AAV3APZ8_PYXAD</name>
<dbReference type="AlphaFoldDB" id="A0AAV3APZ8"/>
<gene>
    <name evidence="1" type="ORF">GDO54_011522</name>
</gene>
<organism evidence="1 2">
    <name type="scientific">Pyxicephalus adspersus</name>
    <name type="common">African bullfrog</name>
    <dbReference type="NCBI Taxonomy" id="30357"/>
    <lineage>
        <taxon>Eukaryota</taxon>
        <taxon>Metazoa</taxon>
        <taxon>Chordata</taxon>
        <taxon>Craniata</taxon>
        <taxon>Vertebrata</taxon>
        <taxon>Euteleostomi</taxon>
        <taxon>Amphibia</taxon>
        <taxon>Batrachia</taxon>
        <taxon>Anura</taxon>
        <taxon>Neobatrachia</taxon>
        <taxon>Ranoidea</taxon>
        <taxon>Pyxicephalidae</taxon>
        <taxon>Pyxicephalinae</taxon>
        <taxon>Pyxicephalus</taxon>
    </lineage>
</organism>
<evidence type="ECO:0000313" key="1">
    <source>
        <dbReference type="EMBL" id="DBA27363.1"/>
    </source>
</evidence>
<comment type="caution">
    <text evidence="1">The sequence shown here is derived from an EMBL/GenBank/DDBJ whole genome shotgun (WGS) entry which is preliminary data.</text>
</comment>
<dbReference type="EMBL" id="DYDO01000004">
    <property type="protein sequence ID" value="DBA27363.1"/>
    <property type="molecule type" value="Genomic_DNA"/>
</dbReference>
<evidence type="ECO:0000313" key="2">
    <source>
        <dbReference type="Proteomes" id="UP001181693"/>
    </source>
</evidence>